<feature type="compositionally biased region" description="Basic and acidic residues" evidence="1">
    <location>
        <begin position="38"/>
        <end position="61"/>
    </location>
</feature>
<dbReference type="HOGENOM" id="CLU_1136626_0_0_7"/>
<evidence type="ECO:0000313" key="4">
    <source>
        <dbReference type="Proteomes" id="UP000006055"/>
    </source>
</evidence>
<feature type="chain" id="PRO_5003686971" evidence="2">
    <location>
        <begin position="25"/>
        <end position="244"/>
    </location>
</feature>
<dbReference type="GO" id="GO:0042597">
    <property type="term" value="C:periplasmic space"/>
    <property type="evidence" value="ECO:0007669"/>
    <property type="project" value="InterPro"/>
</dbReference>
<gene>
    <name evidence="3" type="ordered locus">Desti_1989</name>
</gene>
<dbReference type="AlphaFoldDB" id="I4C552"/>
<evidence type="ECO:0000256" key="1">
    <source>
        <dbReference type="SAM" id="MobiDB-lite"/>
    </source>
</evidence>
<feature type="signal peptide" evidence="2">
    <location>
        <begin position="1"/>
        <end position="24"/>
    </location>
</feature>
<dbReference type="Gene3D" id="1.20.120.1490">
    <property type="match status" value="1"/>
</dbReference>
<dbReference type="EMBL" id="CP003360">
    <property type="protein sequence ID" value="AFM24693.1"/>
    <property type="molecule type" value="Genomic_DNA"/>
</dbReference>
<dbReference type="Proteomes" id="UP000006055">
    <property type="component" value="Chromosome"/>
</dbReference>
<evidence type="ECO:0000313" key="3">
    <source>
        <dbReference type="EMBL" id="AFM24693.1"/>
    </source>
</evidence>
<keyword evidence="2" id="KW-0732">Signal</keyword>
<dbReference type="RefSeq" id="WP_014809837.1">
    <property type="nucleotide sequence ID" value="NC_018025.1"/>
</dbReference>
<name>I4C552_DESTA</name>
<dbReference type="KEGG" id="dti:Desti_1989"/>
<dbReference type="InterPro" id="IPR012899">
    <property type="entry name" value="LTXXQ"/>
</dbReference>
<feature type="region of interest" description="Disordered" evidence="1">
    <location>
        <begin position="30"/>
        <end position="61"/>
    </location>
</feature>
<reference evidence="3" key="1">
    <citation type="submission" date="2012-06" db="EMBL/GenBank/DDBJ databases">
        <title>Complete sequence of chromosome of Desulfomonile tiedjei DSM 6799.</title>
        <authorList>
            <consortium name="US DOE Joint Genome Institute (JGI-PGF)"/>
            <person name="Lucas S."/>
            <person name="Copeland A."/>
            <person name="Lapidus A."/>
            <person name="Glavina del Rio T."/>
            <person name="Dalin E."/>
            <person name="Tice H."/>
            <person name="Bruce D."/>
            <person name="Goodwin L."/>
            <person name="Pitluck S."/>
            <person name="Peters L."/>
            <person name="Ovchinnikova G."/>
            <person name="Zeytun A."/>
            <person name="Lu M."/>
            <person name="Kyrpides N."/>
            <person name="Mavromatis K."/>
            <person name="Ivanova N."/>
            <person name="Brettin T."/>
            <person name="Detter J.C."/>
            <person name="Han C."/>
            <person name="Larimer F."/>
            <person name="Land M."/>
            <person name="Hauser L."/>
            <person name="Markowitz V."/>
            <person name="Cheng J.-F."/>
            <person name="Hugenholtz P."/>
            <person name="Woyke T."/>
            <person name="Wu D."/>
            <person name="Spring S."/>
            <person name="Schroeder M."/>
            <person name="Brambilla E."/>
            <person name="Klenk H.-P."/>
            <person name="Eisen J.A."/>
        </authorList>
    </citation>
    <scope>NUCLEOTIDE SEQUENCE</scope>
    <source>
        <strain evidence="3">DSM 6799</strain>
    </source>
</reference>
<protein>
    <submittedName>
        <fullName evidence="3">P pilus assembly/Cpx signaling pathway, periplasmic inhibitor/zinc-resistance associated protein</fullName>
    </submittedName>
</protein>
<dbReference type="Pfam" id="PF13801">
    <property type="entry name" value="Metal_resist"/>
    <property type="match status" value="1"/>
</dbReference>
<proteinExistence type="predicted"/>
<dbReference type="InterPro" id="IPR025961">
    <property type="entry name" value="Metal_resist"/>
</dbReference>
<evidence type="ECO:0000256" key="2">
    <source>
        <dbReference type="SAM" id="SignalP"/>
    </source>
</evidence>
<accession>I4C552</accession>
<feature type="region of interest" description="Disordered" evidence="1">
    <location>
        <begin position="221"/>
        <end position="244"/>
    </location>
</feature>
<dbReference type="eggNOG" id="COG3678">
    <property type="taxonomic scope" value="Bacteria"/>
</dbReference>
<dbReference type="CDD" id="cd09916">
    <property type="entry name" value="CpxP_like"/>
    <property type="match status" value="1"/>
</dbReference>
<sequence length="244" mass="27419">MKTIFMLMFTLVLAFALITPAVYAQQSMPAKPAVTPQEKGKSHEMGQDQTRHDTKSGEKKTRLWDELSPEQRNKIKQARLETAKKMEGLRSEIGKRRIELMELRFADKPDYAAIDKKRNEIMDLRDEMRKVRRHFKQSVLSVLTPEQREKHEKRFAEHGGMMGMGKGMHRGHGMMGGMHGMMGDMDGGMMGGRGHHGMGGMRGMSCPMMGKAMEGRDEFGPGIGFEQSAGESTPFESGMHAEAE</sequence>
<organism evidence="3 4">
    <name type="scientific">Desulfomonile tiedjei (strain ATCC 49306 / DSM 6799 / DCB-1)</name>
    <dbReference type="NCBI Taxonomy" id="706587"/>
    <lineage>
        <taxon>Bacteria</taxon>
        <taxon>Pseudomonadati</taxon>
        <taxon>Thermodesulfobacteriota</taxon>
        <taxon>Desulfomonilia</taxon>
        <taxon>Desulfomonilales</taxon>
        <taxon>Desulfomonilaceae</taxon>
        <taxon>Desulfomonile</taxon>
    </lineage>
</organism>
<keyword evidence="4" id="KW-1185">Reference proteome</keyword>